<evidence type="ECO:0000256" key="2">
    <source>
        <dbReference type="ARBA" id="ARBA00022722"/>
    </source>
</evidence>
<dbReference type="InterPro" id="IPR011856">
    <property type="entry name" value="tRNA_endonuc-like_dom_sf"/>
</dbReference>
<dbReference type="SUPFAM" id="SSF52980">
    <property type="entry name" value="Restriction endonuclease-like"/>
    <property type="match status" value="1"/>
</dbReference>
<feature type="compositionally biased region" description="Polar residues" evidence="4">
    <location>
        <begin position="1"/>
        <end position="15"/>
    </location>
</feature>
<comment type="caution">
    <text evidence="6">The sequence shown here is derived from an EMBL/GenBank/DDBJ whole genome shotgun (WGS) entry which is preliminary data.</text>
</comment>
<gene>
    <name evidence="6" type="ORF">IC230_03920</name>
</gene>
<dbReference type="AlphaFoldDB" id="A0A927AYC7"/>
<evidence type="ECO:0000256" key="3">
    <source>
        <dbReference type="ARBA" id="ARBA00022801"/>
    </source>
</evidence>
<evidence type="ECO:0000256" key="4">
    <source>
        <dbReference type="SAM" id="MobiDB-lite"/>
    </source>
</evidence>
<dbReference type="GO" id="GO:0004518">
    <property type="term" value="F:nuclease activity"/>
    <property type="evidence" value="ECO:0007669"/>
    <property type="project" value="UniProtKB-KW"/>
</dbReference>
<evidence type="ECO:0000313" key="7">
    <source>
        <dbReference type="Proteomes" id="UP000653797"/>
    </source>
</evidence>
<dbReference type="Proteomes" id="UP000653797">
    <property type="component" value="Unassembled WGS sequence"/>
</dbReference>
<dbReference type="InterPro" id="IPR014883">
    <property type="entry name" value="VRR_NUC"/>
</dbReference>
<reference evidence="6" key="1">
    <citation type="submission" date="2020-09" db="EMBL/GenBank/DDBJ databases">
        <authorList>
            <person name="Kim M.K."/>
        </authorList>
    </citation>
    <scope>NUCLEOTIDE SEQUENCE</scope>
    <source>
        <strain evidence="6">BT704</strain>
    </source>
</reference>
<proteinExistence type="predicted"/>
<keyword evidence="3" id="KW-0378">Hydrolase</keyword>
<dbReference type="Gene3D" id="3.40.1350.10">
    <property type="match status" value="1"/>
</dbReference>
<dbReference type="EMBL" id="JACXAA010000001">
    <property type="protein sequence ID" value="MBD2752026.1"/>
    <property type="molecule type" value="Genomic_DNA"/>
</dbReference>
<dbReference type="GO" id="GO:0016788">
    <property type="term" value="F:hydrolase activity, acting on ester bonds"/>
    <property type="evidence" value="ECO:0007669"/>
    <property type="project" value="InterPro"/>
</dbReference>
<feature type="domain" description="VRR-NUC" evidence="5">
    <location>
        <begin position="34"/>
        <end position="123"/>
    </location>
</feature>
<evidence type="ECO:0000313" key="6">
    <source>
        <dbReference type="EMBL" id="MBD2752026.1"/>
    </source>
</evidence>
<comment type="cofactor">
    <cofactor evidence="1">
        <name>Mg(2+)</name>
        <dbReference type="ChEBI" id="CHEBI:18420"/>
    </cofactor>
</comment>
<feature type="region of interest" description="Disordered" evidence="4">
    <location>
        <begin position="1"/>
        <end position="33"/>
    </location>
</feature>
<protein>
    <submittedName>
        <fullName evidence="6">VRR-NUC domain-containing protein</fullName>
    </submittedName>
</protein>
<sequence>MSQQPAFRQLQNFIGEQTARKPRKKGPKTESANALTRRIITHIRNRGHFATRLSSTGTFREDLKKFVPSQQRTGLPDILAVVESRACFVEVKVGRDTLSPDQKKAIAELESAGAAVFVAHDFDSFADWFTAQFLTPPFA</sequence>
<dbReference type="RefSeq" id="WP_191037644.1">
    <property type="nucleotide sequence ID" value="NZ_JACXAA010000001.1"/>
</dbReference>
<dbReference type="Pfam" id="PF08774">
    <property type="entry name" value="VRR_NUC"/>
    <property type="match status" value="1"/>
</dbReference>
<evidence type="ECO:0000256" key="1">
    <source>
        <dbReference type="ARBA" id="ARBA00001946"/>
    </source>
</evidence>
<dbReference type="SMART" id="SM00990">
    <property type="entry name" value="VRR_NUC"/>
    <property type="match status" value="1"/>
</dbReference>
<evidence type="ECO:0000259" key="5">
    <source>
        <dbReference type="SMART" id="SM00990"/>
    </source>
</evidence>
<keyword evidence="7" id="KW-1185">Reference proteome</keyword>
<name>A0A927AYC7_9BACT</name>
<dbReference type="GO" id="GO:0003676">
    <property type="term" value="F:nucleic acid binding"/>
    <property type="evidence" value="ECO:0007669"/>
    <property type="project" value="InterPro"/>
</dbReference>
<dbReference type="InterPro" id="IPR011335">
    <property type="entry name" value="Restrct_endonuc-II-like"/>
</dbReference>
<keyword evidence="2" id="KW-0540">Nuclease</keyword>
<accession>A0A927AYC7</accession>
<organism evidence="6 7">
    <name type="scientific">Spirosoma validum</name>
    <dbReference type="NCBI Taxonomy" id="2771355"/>
    <lineage>
        <taxon>Bacteria</taxon>
        <taxon>Pseudomonadati</taxon>
        <taxon>Bacteroidota</taxon>
        <taxon>Cytophagia</taxon>
        <taxon>Cytophagales</taxon>
        <taxon>Cytophagaceae</taxon>
        <taxon>Spirosoma</taxon>
    </lineage>
</organism>